<evidence type="ECO:0000313" key="3">
    <source>
        <dbReference type="Proteomes" id="UP000277300"/>
    </source>
</evidence>
<feature type="compositionally biased region" description="Low complexity" evidence="1">
    <location>
        <begin position="242"/>
        <end position="257"/>
    </location>
</feature>
<evidence type="ECO:0000313" key="2">
    <source>
        <dbReference type="EMBL" id="RLN66370.1"/>
    </source>
</evidence>
<dbReference type="AlphaFoldDB" id="A0A3F2RXY9"/>
<gene>
    <name evidence="2" type="ORF">BBP00_00002255</name>
</gene>
<feature type="compositionally biased region" description="Basic and acidic residues" evidence="1">
    <location>
        <begin position="261"/>
        <end position="277"/>
    </location>
</feature>
<name>A0A3F2RXY9_9STRA</name>
<feature type="region of interest" description="Disordered" evidence="1">
    <location>
        <begin position="242"/>
        <end position="277"/>
    </location>
</feature>
<dbReference type="OrthoDB" id="75192at2759"/>
<organism evidence="2 3">
    <name type="scientific">Phytophthora kernoviae</name>
    <dbReference type="NCBI Taxonomy" id="325452"/>
    <lineage>
        <taxon>Eukaryota</taxon>
        <taxon>Sar</taxon>
        <taxon>Stramenopiles</taxon>
        <taxon>Oomycota</taxon>
        <taxon>Peronosporomycetes</taxon>
        <taxon>Peronosporales</taxon>
        <taxon>Peronosporaceae</taxon>
        <taxon>Phytophthora</taxon>
    </lineage>
</organism>
<feature type="region of interest" description="Disordered" evidence="1">
    <location>
        <begin position="588"/>
        <end position="622"/>
    </location>
</feature>
<accession>A0A3F2RXY9</accession>
<protein>
    <submittedName>
        <fullName evidence="2">Uncharacterized protein</fullName>
    </submittedName>
</protein>
<reference evidence="2 3" key="1">
    <citation type="submission" date="2018-07" db="EMBL/GenBank/DDBJ databases">
        <title>Genome sequencing of oomycete isolates from Chile give support for New Zealand origin for Phytophthora kernoviae and make available the first Nothophytophthora sp. genome.</title>
        <authorList>
            <person name="Studholme D.J."/>
            <person name="Sanfuentes E."/>
            <person name="Panda P."/>
            <person name="Hill R."/>
            <person name="Sambles C."/>
            <person name="Grant M."/>
            <person name="Williams N.M."/>
            <person name="Mcdougal R.L."/>
        </authorList>
    </citation>
    <scope>NUCLEOTIDE SEQUENCE [LARGE SCALE GENOMIC DNA]</scope>
    <source>
        <strain evidence="2">Chile6</strain>
    </source>
</reference>
<comment type="caution">
    <text evidence="2">The sequence shown here is derived from an EMBL/GenBank/DDBJ whole genome shotgun (WGS) entry which is preliminary data.</text>
</comment>
<dbReference type="PANTHER" id="PTHR35381">
    <property type="entry name" value="EF-HAND DOMAIN-CONTAINING PROTEIN"/>
    <property type="match status" value="1"/>
</dbReference>
<sequence>MVSATRNNSLKKKDNATSAPAYERLYALAESKQKWIQRAQKAKEIEQARDQERMHNVEIMAAKSRELIAHRTNGGYAHIGDRFHGEALSDLAKKAQRHERRVAEHIGVNALWVASDKSQNDFVERLAVDKYRELERKRAALYDKYAPNRDPHTGKELFKPEIGRAPAFARNKQGLPIGDFLYAAHQEQQEYHRQLRDKDQREIKQKAQQNFVSEASRQALEKRKADTCSRIFKTLLELSRQPSSSSSIPSATNGSISLEQTPKESQPHKIEHSTQEKEINEVEAVIPSQVDLTALPAEISRVVAIVFEFANHMPISRNAFLNYMDRLVGEVPGLTYTQILFLAEHLHDGKGSRHRHQQHHLDLEREAAFAAAEQQELTFHPVINNNSREIATKHGRVASSKVFQALNQYFDHYQERKEQLRKQQQREFKKAHPFHPTFVTKAHQREPVATAFYDKIHLGNSKDTGDIVSWEVAASESSAPTLYGQLGAPLAPPAPLQTALSNARPSVRPIESEHTRFYTAADQEEAQFEDVSGEMSRSSSSSQLLEDADLTSRVLAALDEKPTKVKPTLASLSSPSCSYHFFSPEKADSAKDDDNCMGKHGVVRSPEGATPDPVNFDDIADM</sequence>
<dbReference type="PANTHER" id="PTHR35381:SF1">
    <property type="entry name" value="EF-HAND DOMAIN-CONTAINING PROTEIN"/>
    <property type="match status" value="1"/>
</dbReference>
<proteinExistence type="predicted"/>
<dbReference type="Proteomes" id="UP000277300">
    <property type="component" value="Unassembled WGS sequence"/>
</dbReference>
<evidence type="ECO:0000256" key="1">
    <source>
        <dbReference type="SAM" id="MobiDB-lite"/>
    </source>
</evidence>
<dbReference type="EMBL" id="MBDO02000037">
    <property type="protein sequence ID" value="RLN66370.1"/>
    <property type="molecule type" value="Genomic_DNA"/>
</dbReference>
<feature type="compositionally biased region" description="Basic and acidic residues" evidence="1">
    <location>
        <begin position="588"/>
        <end position="597"/>
    </location>
</feature>